<evidence type="ECO:0000313" key="3">
    <source>
        <dbReference type="RefSeq" id="XP_012935483.2"/>
    </source>
</evidence>
<organism evidence="2 3">
    <name type="scientific">Aplysia californica</name>
    <name type="common">California sea hare</name>
    <dbReference type="NCBI Taxonomy" id="6500"/>
    <lineage>
        <taxon>Eukaryota</taxon>
        <taxon>Metazoa</taxon>
        <taxon>Spiralia</taxon>
        <taxon>Lophotrochozoa</taxon>
        <taxon>Mollusca</taxon>
        <taxon>Gastropoda</taxon>
        <taxon>Heterobranchia</taxon>
        <taxon>Euthyneura</taxon>
        <taxon>Tectipleura</taxon>
        <taxon>Aplysiida</taxon>
        <taxon>Aplysioidea</taxon>
        <taxon>Aplysiidae</taxon>
        <taxon>Aplysia</taxon>
    </lineage>
</organism>
<dbReference type="RefSeq" id="XP_012935483.2">
    <property type="nucleotide sequence ID" value="XM_013080029.2"/>
</dbReference>
<evidence type="ECO:0000256" key="1">
    <source>
        <dbReference type="SAM" id="SignalP"/>
    </source>
</evidence>
<feature type="signal peptide" evidence="1">
    <location>
        <begin position="1"/>
        <end position="17"/>
    </location>
</feature>
<reference evidence="3" key="1">
    <citation type="submission" date="2025-08" db="UniProtKB">
        <authorList>
            <consortium name="RefSeq"/>
        </authorList>
    </citation>
    <scope>IDENTIFICATION</scope>
</reference>
<protein>
    <submittedName>
        <fullName evidence="3">Uncharacterized protein LOC101862570</fullName>
    </submittedName>
</protein>
<dbReference type="Proteomes" id="UP000694888">
    <property type="component" value="Unplaced"/>
</dbReference>
<dbReference type="GeneID" id="101862570"/>
<proteinExistence type="predicted"/>
<evidence type="ECO:0000313" key="2">
    <source>
        <dbReference type="Proteomes" id="UP000694888"/>
    </source>
</evidence>
<name>A0ABM0ZVM8_APLCA</name>
<keyword evidence="1" id="KW-0732">Signal</keyword>
<accession>A0ABM0ZVM8</accession>
<keyword evidence="2" id="KW-1185">Reference proteome</keyword>
<sequence>MLFAVPILLLSASVADSTSSALATPSHGVDIETSHNQIHVGFTNQLTINCTFTQTQGSNFSTILSLILSKTASANDSTYREVASITAFSNDKVDEKDTMGAQVTGHHRIDAYSFIALEVQYMDCPSIPSFLL</sequence>
<gene>
    <name evidence="3" type="primary">LOC101862570</name>
</gene>
<feature type="chain" id="PRO_5047158275" evidence="1">
    <location>
        <begin position="18"/>
        <end position="132"/>
    </location>
</feature>